<feature type="compositionally biased region" description="Basic and acidic residues" evidence="1">
    <location>
        <begin position="88"/>
        <end position="110"/>
    </location>
</feature>
<dbReference type="Proteomes" id="UP000184267">
    <property type="component" value="Unassembled WGS sequence"/>
</dbReference>
<evidence type="ECO:0000256" key="1">
    <source>
        <dbReference type="SAM" id="MobiDB-lite"/>
    </source>
</evidence>
<dbReference type="OMA" id="IRTHGKS"/>
<name>A0A1M2W138_TRAPU</name>
<gene>
    <name evidence="2" type="ORF">TRAPUB_9876</name>
</gene>
<proteinExistence type="predicted"/>
<sequence length="366" mass="40147">MLSLTCAAVALTLDDISKAAAYDELTSSERAVIVQEDSHTVTEAFAAVSLPALAFEPAEPLRPFDRPLDPGLMNADLSTLVAVRQRHETDRARKGIRTRMDDRDHDRPEGDDSAGNRTESARQALIRNIQQVMREEQDRAVGTGIERDARWRTHVTAASKVGESIETGNAANAALAAGARAATVTKRRLKFFQEQKTPSHQDLADALVGSNMASPRHAPLAVGSYTLILHNAQLFIGQVLAIYVRSGGKAGFHASQQEVKSIGLVSYVVVQTYEHAFNRRFRAVHQDLANLQTFRFLHISADNLILRLPAECTLSADRRTLEIDTSGYNIFTRLTRPAALPGLIEAVRLLANARRRARQPDEGDGA</sequence>
<evidence type="ECO:0000313" key="2">
    <source>
        <dbReference type="EMBL" id="OJT13577.1"/>
    </source>
</evidence>
<accession>A0A1M2W138</accession>
<evidence type="ECO:0000313" key="3">
    <source>
        <dbReference type="Proteomes" id="UP000184267"/>
    </source>
</evidence>
<protein>
    <submittedName>
        <fullName evidence="2">Uncharacterized protein</fullName>
    </submittedName>
</protein>
<organism evidence="2 3">
    <name type="scientific">Trametes pubescens</name>
    <name type="common">White-rot fungus</name>
    <dbReference type="NCBI Taxonomy" id="154538"/>
    <lineage>
        <taxon>Eukaryota</taxon>
        <taxon>Fungi</taxon>
        <taxon>Dikarya</taxon>
        <taxon>Basidiomycota</taxon>
        <taxon>Agaricomycotina</taxon>
        <taxon>Agaricomycetes</taxon>
        <taxon>Polyporales</taxon>
        <taxon>Polyporaceae</taxon>
        <taxon>Trametes</taxon>
    </lineage>
</organism>
<dbReference type="AlphaFoldDB" id="A0A1M2W138"/>
<comment type="caution">
    <text evidence="2">The sequence shown here is derived from an EMBL/GenBank/DDBJ whole genome shotgun (WGS) entry which is preliminary data.</text>
</comment>
<dbReference type="STRING" id="154538.A0A1M2W138"/>
<feature type="region of interest" description="Disordered" evidence="1">
    <location>
        <begin position="88"/>
        <end position="119"/>
    </location>
</feature>
<dbReference type="EMBL" id="MNAD01000390">
    <property type="protein sequence ID" value="OJT13577.1"/>
    <property type="molecule type" value="Genomic_DNA"/>
</dbReference>
<reference evidence="2 3" key="1">
    <citation type="submission" date="2016-10" db="EMBL/GenBank/DDBJ databases">
        <title>Genome sequence of the basidiomycete white-rot fungus Trametes pubescens.</title>
        <authorList>
            <person name="Makela M.R."/>
            <person name="Granchi Z."/>
            <person name="Peng M."/>
            <person name="De Vries R.P."/>
            <person name="Grigoriev I."/>
            <person name="Riley R."/>
            <person name="Hilden K."/>
        </authorList>
    </citation>
    <scope>NUCLEOTIDE SEQUENCE [LARGE SCALE GENOMIC DNA]</scope>
    <source>
        <strain evidence="2 3">FBCC735</strain>
    </source>
</reference>
<keyword evidence="3" id="KW-1185">Reference proteome</keyword>
<dbReference type="OrthoDB" id="2754413at2759"/>